<reference evidence="2 3" key="1">
    <citation type="submission" date="2020-04" db="EMBL/GenBank/DDBJ databases">
        <title>Salinimonas sp. HHU 13199.</title>
        <authorList>
            <person name="Cui X."/>
            <person name="Zhang D."/>
        </authorList>
    </citation>
    <scope>NUCLEOTIDE SEQUENCE [LARGE SCALE GENOMIC DNA]</scope>
    <source>
        <strain evidence="2 3">HHU 13199</strain>
    </source>
</reference>
<dbReference type="EMBL" id="JABBXD010000004">
    <property type="protein sequence ID" value="MBD3586038.1"/>
    <property type="molecule type" value="Genomic_DNA"/>
</dbReference>
<organism evidence="2 3">
    <name type="scientific">Salinimonas profundi</name>
    <dbReference type="NCBI Taxonomy" id="2729140"/>
    <lineage>
        <taxon>Bacteria</taxon>
        <taxon>Pseudomonadati</taxon>
        <taxon>Pseudomonadota</taxon>
        <taxon>Gammaproteobacteria</taxon>
        <taxon>Alteromonadales</taxon>
        <taxon>Alteromonadaceae</taxon>
        <taxon>Alteromonas/Salinimonas group</taxon>
        <taxon>Salinimonas</taxon>
    </lineage>
</organism>
<feature type="transmembrane region" description="Helical" evidence="1">
    <location>
        <begin position="7"/>
        <end position="32"/>
    </location>
</feature>
<gene>
    <name evidence="2" type="ORF">HHX48_09840</name>
</gene>
<evidence type="ECO:0000313" key="3">
    <source>
        <dbReference type="Proteomes" id="UP000624419"/>
    </source>
</evidence>
<keyword evidence="1" id="KW-0812">Transmembrane</keyword>
<keyword evidence="1" id="KW-1133">Transmembrane helix</keyword>
<feature type="transmembrane region" description="Helical" evidence="1">
    <location>
        <begin position="52"/>
        <end position="71"/>
    </location>
</feature>
<comment type="caution">
    <text evidence="2">The sequence shown here is derived from an EMBL/GenBank/DDBJ whole genome shotgun (WGS) entry which is preliminary data.</text>
</comment>
<evidence type="ECO:0000256" key="1">
    <source>
        <dbReference type="SAM" id="Phobius"/>
    </source>
</evidence>
<proteinExistence type="predicted"/>
<keyword evidence="1" id="KW-0472">Membrane</keyword>
<protein>
    <submittedName>
        <fullName evidence="2">Uncharacterized protein</fullName>
    </submittedName>
</protein>
<name>A0ABR8LIJ3_9ALTE</name>
<accession>A0ABR8LIJ3</accession>
<dbReference type="RefSeq" id="WP_191024635.1">
    <property type="nucleotide sequence ID" value="NZ_JABBXD010000004.1"/>
</dbReference>
<dbReference type="Proteomes" id="UP000624419">
    <property type="component" value="Unassembled WGS sequence"/>
</dbReference>
<keyword evidence="3" id="KW-1185">Reference proteome</keyword>
<evidence type="ECO:0000313" key="2">
    <source>
        <dbReference type="EMBL" id="MBD3586038.1"/>
    </source>
</evidence>
<sequence>MSELTVCIIQVVFSFIAYMLLNIGYCMSVAGTSLVHGHKFTTTFRQTYFSKVSYLLAPAISACILLINFLISVASGKAGAGAPDFGCVLAGRALAWGCHFKHCKKAS</sequence>